<evidence type="ECO:0000256" key="3">
    <source>
        <dbReference type="ARBA" id="ARBA00022563"/>
    </source>
</evidence>
<reference evidence="16 17" key="1">
    <citation type="submission" date="2018-07" db="EMBL/GenBank/DDBJ databases">
        <title>Genome sequence of Azospirillum sp. ATCC 49961.</title>
        <authorList>
            <person name="Sant'Anna F.H."/>
            <person name="Baldani J.I."/>
            <person name="Zilli J.E."/>
            <person name="Reis V.M."/>
            <person name="Hartmann A."/>
            <person name="Cruz L."/>
            <person name="de Souza E.M."/>
            <person name="de Oliveira Pedrosa F."/>
            <person name="Passaglia L.M.P."/>
        </authorList>
    </citation>
    <scope>NUCLEOTIDE SEQUENCE [LARGE SCALE GENOMIC DNA]</scope>
    <source>
        <strain evidence="16 17">ATCC 49961</strain>
    </source>
</reference>
<evidence type="ECO:0000256" key="4">
    <source>
        <dbReference type="ARBA" id="ARBA00022679"/>
    </source>
</evidence>
<dbReference type="InterPro" id="IPR022631">
    <property type="entry name" value="ADOMET_SYNTHASE_CS"/>
</dbReference>
<feature type="domain" description="S-adenosylmethionine synthetase C-terminal" evidence="15">
    <location>
        <begin position="235"/>
        <end position="377"/>
    </location>
</feature>
<comment type="function">
    <text evidence="10">Catalyzes the formation of S-adenosylmethionine (AdoMet) from methionine and ATP. The overall synthetic reaction is composed of two sequential steps, AdoMet formation and the subsequent tripolyphosphate hydrolysis which occurs prior to release of AdoMet from the enzyme.</text>
</comment>
<dbReference type="CDD" id="cd18079">
    <property type="entry name" value="S-AdoMet_synt"/>
    <property type="match status" value="1"/>
</dbReference>
<evidence type="ECO:0000259" key="15">
    <source>
        <dbReference type="Pfam" id="PF02773"/>
    </source>
</evidence>
<dbReference type="GO" id="GO:0006556">
    <property type="term" value="P:S-adenosylmethionine biosynthetic process"/>
    <property type="evidence" value="ECO:0007669"/>
    <property type="project" value="UniProtKB-UniRule"/>
</dbReference>
<dbReference type="AlphaFoldDB" id="A0A9W7KN48"/>
<dbReference type="GO" id="GO:0000287">
    <property type="term" value="F:magnesium ion binding"/>
    <property type="evidence" value="ECO:0007669"/>
    <property type="project" value="UniProtKB-UniRule"/>
</dbReference>
<evidence type="ECO:0000256" key="7">
    <source>
        <dbReference type="ARBA" id="ARBA00022840"/>
    </source>
</evidence>
<keyword evidence="8 10" id="KW-0460">Magnesium</keyword>
<evidence type="ECO:0000256" key="9">
    <source>
        <dbReference type="ARBA" id="ARBA00022958"/>
    </source>
</evidence>
<protein>
    <recommendedName>
        <fullName evidence="10">S-adenosylmethionine synthase</fullName>
        <shortName evidence="10">AdoMet synthase</shortName>
        <ecNumber evidence="10">2.5.1.6</ecNumber>
    </recommendedName>
    <alternativeName>
        <fullName evidence="10">MAT</fullName>
    </alternativeName>
    <alternativeName>
        <fullName evidence="10">Methionine adenosyltransferase</fullName>
    </alternativeName>
</protein>
<keyword evidence="6 10" id="KW-0547">Nucleotide-binding</keyword>
<evidence type="ECO:0000256" key="12">
    <source>
        <dbReference type="RuleBase" id="RU004462"/>
    </source>
</evidence>
<feature type="binding site" description="in other chain" evidence="10">
    <location>
        <position position="17"/>
    </location>
    <ligand>
        <name>ATP</name>
        <dbReference type="ChEBI" id="CHEBI:30616"/>
        <note>ligand shared between two neighboring subunits</note>
    </ligand>
</feature>
<dbReference type="PIRSF" id="PIRSF000497">
    <property type="entry name" value="MAT"/>
    <property type="match status" value="1"/>
</dbReference>
<dbReference type="Gene3D" id="3.30.300.10">
    <property type="match status" value="3"/>
</dbReference>
<feature type="binding site" description="in other chain" evidence="10">
    <location>
        <position position="58"/>
    </location>
    <ligand>
        <name>L-methionine</name>
        <dbReference type="ChEBI" id="CHEBI:57844"/>
        <note>ligand shared between two neighboring subunits</note>
    </ligand>
</feature>
<comment type="similarity">
    <text evidence="2 10 12">Belongs to the AdoMet synthase family.</text>
</comment>
<organism evidence="16 17">
    <name type="scientific">Roseomonas genomospecies 6</name>
    <dbReference type="NCBI Taxonomy" id="214106"/>
    <lineage>
        <taxon>Bacteria</taxon>
        <taxon>Pseudomonadati</taxon>
        <taxon>Pseudomonadota</taxon>
        <taxon>Alphaproteobacteria</taxon>
        <taxon>Acetobacterales</taxon>
        <taxon>Roseomonadaceae</taxon>
        <taxon>Roseomonas</taxon>
    </lineage>
</organism>
<comment type="subcellular location">
    <subcellularLocation>
        <location evidence="10 11">Cytoplasm</location>
    </subcellularLocation>
</comment>
<comment type="subunit">
    <text evidence="10">Homotetramer; dimer of dimers.</text>
</comment>
<comment type="catalytic activity">
    <reaction evidence="10">
        <text>L-methionine + ATP + H2O = S-adenosyl-L-methionine + phosphate + diphosphate</text>
        <dbReference type="Rhea" id="RHEA:21080"/>
        <dbReference type="ChEBI" id="CHEBI:15377"/>
        <dbReference type="ChEBI" id="CHEBI:30616"/>
        <dbReference type="ChEBI" id="CHEBI:33019"/>
        <dbReference type="ChEBI" id="CHEBI:43474"/>
        <dbReference type="ChEBI" id="CHEBI:57844"/>
        <dbReference type="ChEBI" id="CHEBI:59789"/>
        <dbReference type="EC" id="2.5.1.6"/>
    </reaction>
</comment>
<sequence>MAKLNYVFTSESVSEGHPDKVCDRISDAIVDLYLSHDPYARVAVETLATTNQIVLAGEVRGPESITPDMLVQVARAAVKDIGYEQDGFHWEKMDVKCFVHSQSADIAVGVDAAGEKDEGAGDQGIMFGYACNETPALMPAPIYYSHAILKSLAEARHSGAAPQLGPDAKSQVTLQYENGKPVRATAVVVSTQHAEGLTQEEVREIVRPHVVNCLPAGWMCDEANFYVNPTGRFVIGGPDGDAGLTGRKIIVDTYGGAAPHGGGAFSGKDPTKVDRSAAYAARYLAKNVVAAGLAERCTIQLSYAIGVSKPLSVYVDTHSTGTVDEDKLSEVLQKLVDLSPRGIRTHLGLNKPVYARTAAYGHFGREAEADGGFSWEKTDLANDLRTTFF</sequence>
<evidence type="ECO:0000259" key="14">
    <source>
        <dbReference type="Pfam" id="PF02772"/>
    </source>
</evidence>
<keyword evidence="7 10" id="KW-0067">ATP-binding</keyword>
<comment type="cofactor">
    <cofactor evidence="10">
        <name>K(+)</name>
        <dbReference type="ChEBI" id="CHEBI:29103"/>
    </cofactor>
    <text evidence="10">Binds 1 potassium ion per subunit.</text>
</comment>
<feature type="binding site" description="in other chain" evidence="10">
    <location>
        <position position="272"/>
    </location>
    <ligand>
        <name>L-methionine</name>
        <dbReference type="ChEBI" id="CHEBI:57844"/>
        <note>ligand shared between two neighboring subunits</note>
    </ligand>
</feature>
<feature type="binding site" evidence="10">
    <location>
        <position position="241"/>
    </location>
    <ligand>
        <name>ATP</name>
        <dbReference type="ChEBI" id="CHEBI:30616"/>
        <note>ligand shared between two neighboring subunits</note>
    </ligand>
</feature>
<feature type="binding site" description="in other chain" evidence="10">
    <location>
        <begin position="167"/>
        <end position="169"/>
    </location>
    <ligand>
        <name>ATP</name>
        <dbReference type="ChEBI" id="CHEBI:30616"/>
        <note>ligand shared between two neighboring subunits</note>
    </ligand>
</feature>
<evidence type="ECO:0000313" key="16">
    <source>
        <dbReference type="EMBL" id="KAA0675979.1"/>
    </source>
</evidence>
<feature type="binding site" evidence="10">
    <location>
        <position position="264"/>
    </location>
    <ligand>
        <name>ATP</name>
        <dbReference type="ChEBI" id="CHEBI:30616"/>
        <note>ligand shared between two neighboring subunits</note>
    </ligand>
</feature>
<dbReference type="PROSITE" id="PS00376">
    <property type="entry name" value="ADOMET_SYNTHASE_1"/>
    <property type="match status" value="1"/>
</dbReference>
<feature type="binding site" evidence="10">
    <location>
        <position position="241"/>
    </location>
    <ligand>
        <name>L-methionine</name>
        <dbReference type="ChEBI" id="CHEBI:57844"/>
        <note>ligand shared between two neighboring subunits</note>
    </ligand>
</feature>
<dbReference type="Proteomes" id="UP000480854">
    <property type="component" value="Unassembled WGS sequence"/>
</dbReference>
<dbReference type="SUPFAM" id="SSF55973">
    <property type="entry name" value="S-adenosylmethionine synthetase"/>
    <property type="match status" value="3"/>
</dbReference>
<keyword evidence="4 10" id="KW-0808">Transferase</keyword>
<feature type="binding site" description="in other chain" evidence="10">
    <location>
        <begin position="247"/>
        <end position="248"/>
    </location>
    <ligand>
        <name>ATP</name>
        <dbReference type="ChEBI" id="CHEBI:30616"/>
        <note>ligand shared between two neighboring subunits</note>
    </ligand>
</feature>
<feature type="binding site" evidence="10">
    <location>
        <position position="19"/>
    </location>
    <ligand>
        <name>Mg(2+)</name>
        <dbReference type="ChEBI" id="CHEBI:18420"/>
    </ligand>
</feature>
<dbReference type="HAMAP" id="MF_00086">
    <property type="entry name" value="S_AdoMet_synth1"/>
    <property type="match status" value="1"/>
</dbReference>
<evidence type="ECO:0000256" key="11">
    <source>
        <dbReference type="RuleBase" id="RU000542"/>
    </source>
</evidence>
<dbReference type="GO" id="GO:0005737">
    <property type="term" value="C:cytoplasm"/>
    <property type="evidence" value="ECO:0007669"/>
    <property type="project" value="UniProtKB-SubCell"/>
</dbReference>
<comment type="cofactor">
    <cofactor evidence="10">
        <name>Mg(2+)</name>
        <dbReference type="ChEBI" id="CHEBI:18420"/>
    </cofactor>
    <text evidence="10">Binds 2 divalent ions per subunit.</text>
</comment>
<evidence type="ECO:0000256" key="5">
    <source>
        <dbReference type="ARBA" id="ARBA00022723"/>
    </source>
</evidence>
<keyword evidence="10" id="KW-0963">Cytoplasm</keyword>
<feature type="binding site" evidence="10">
    <location>
        <position position="268"/>
    </location>
    <ligand>
        <name>ATP</name>
        <dbReference type="ChEBI" id="CHEBI:30616"/>
        <note>ligand shared between two neighboring subunits</note>
    </ligand>
</feature>
<feature type="binding site" evidence="10">
    <location>
        <position position="45"/>
    </location>
    <ligand>
        <name>K(+)</name>
        <dbReference type="ChEBI" id="CHEBI:29103"/>
    </ligand>
</feature>
<dbReference type="PANTHER" id="PTHR11964">
    <property type="entry name" value="S-ADENOSYLMETHIONINE SYNTHETASE"/>
    <property type="match status" value="1"/>
</dbReference>
<keyword evidence="9 10" id="KW-0630">Potassium</keyword>
<evidence type="ECO:0000313" key="17">
    <source>
        <dbReference type="Proteomes" id="UP000480854"/>
    </source>
</evidence>
<dbReference type="FunFam" id="3.30.300.10:FF:000003">
    <property type="entry name" value="S-adenosylmethionine synthase"/>
    <property type="match status" value="1"/>
</dbReference>
<dbReference type="Pfam" id="PF00438">
    <property type="entry name" value="S-AdoMet_synt_N"/>
    <property type="match status" value="1"/>
</dbReference>
<dbReference type="Pfam" id="PF02772">
    <property type="entry name" value="S-AdoMet_synt_M"/>
    <property type="match status" value="1"/>
</dbReference>
<keyword evidence="17" id="KW-1185">Reference proteome</keyword>
<evidence type="ECO:0000256" key="1">
    <source>
        <dbReference type="ARBA" id="ARBA00005224"/>
    </source>
</evidence>
<feature type="domain" description="S-adenosylmethionine synthetase central" evidence="14">
    <location>
        <begin position="118"/>
        <end position="233"/>
    </location>
</feature>
<dbReference type="GO" id="GO:0005524">
    <property type="term" value="F:ATP binding"/>
    <property type="evidence" value="ECO:0007669"/>
    <property type="project" value="UniProtKB-UniRule"/>
</dbReference>
<accession>A0A9W7KN48</accession>
<keyword evidence="3 10" id="KW-0554">One-carbon metabolism</keyword>
<evidence type="ECO:0000259" key="13">
    <source>
        <dbReference type="Pfam" id="PF00438"/>
    </source>
</evidence>
<evidence type="ECO:0000256" key="8">
    <source>
        <dbReference type="ARBA" id="ARBA00022842"/>
    </source>
</evidence>
<dbReference type="OrthoDB" id="9801686at2"/>
<dbReference type="InterPro" id="IPR002133">
    <property type="entry name" value="S-AdoMet_synthetase"/>
</dbReference>
<gene>
    <name evidence="10" type="primary">metK</name>
    <name evidence="16" type="ORF">DS843_29090</name>
</gene>
<proteinExistence type="inferred from homology"/>
<dbReference type="GO" id="GO:0006730">
    <property type="term" value="P:one-carbon metabolic process"/>
    <property type="evidence" value="ECO:0007669"/>
    <property type="project" value="UniProtKB-KW"/>
</dbReference>
<dbReference type="InterPro" id="IPR022629">
    <property type="entry name" value="S-AdoMet_synt_central"/>
</dbReference>
<dbReference type="InterPro" id="IPR022636">
    <property type="entry name" value="S-AdoMet_synthetase_sfam"/>
</dbReference>
<keyword evidence="5 10" id="KW-0479">Metal-binding</keyword>
<feature type="binding site" description="in other chain" evidence="10">
    <location>
        <begin position="232"/>
        <end position="233"/>
    </location>
    <ligand>
        <name>ATP</name>
        <dbReference type="ChEBI" id="CHEBI:30616"/>
        <note>ligand shared between two neighboring subunits</note>
    </ligand>
</feature>
<feature type="binding site" description="in other chain" evidence="10">
    <location>
        <position position="102"/>
    </location>
    <ligand>
        <name>L-methionine</name>
        <dbReference type="ChEBI" id="CHEBI:57844"/>
        <note>ligand shared between two neighboring subunits</note>
    </ligand>
</feature>
<dbReference type="EMBL" id="QOKW01000045">
    <property type="protein sequence ID" value="KAA0675979.1"/>
    <property type="molecule type" value="Genomic_DNA"/>
</dbReference>
<dbReference type="InterPro" id="IPR022628">
    <property type="entry name" value="S-AdoMet_synt_N"/>
</dbReference>
<feature type="region of interest" description="Flexible loop" evidence="10">
    <location>
        <begin position="102"/>
        <end position="112"/>
    </location>
</feature>
<dbReference type="NCBIfam" id="TIGR01034">
    <property type="entry name" value="metK"/>
    <property type="match status" value="1"/>
</dbReference>
<dbReference type="PROSITE" id="PS00377">
    <property type="entry name" value="ADOMET_SYNTHASE_2"/>
    <property type="match status" value="1"/>
</dbReference>
<comment type="pathway">
    <text evidence="1 10">Amino-acid biosynthesis; S-adenosyl-L-methionine biosynthesis; S-adenosyl-L-methionine from L-methionine: step 1/1.</text>
</comment>
<dbReference type="Pfam" id="PF02773">
    <property type="entry name" value="S-AdoMet_synt_C"/>
    <property type="match status" value="1"/>
</dbReference>
<feature type="domain" description="S-adenosylmethionine synthetase N-terminal" evidence="13">
    <location>
        <begin position="5"/>
        <end position="104"/>
    </location>
</feature>
<comment type="caution">
    <text evidence="16">The sequence shown here is derived from an EMBL/GenBank/DDBJ whole genome shotgun (WGS) entry which is preliminary data.</text>
</comment>
<dbReference type="GO" id="GO:0004478">
    <property type="term" value="F:methionine adenosyltransferase activity"/>
    <property type="evidence" value="ECO:0007669"/>
    <property type="project" value="UniProtKB-UniRule"/>
</dbReference>
<evidence type="ECO:0000256" key="2">
    <source>
        <dbReference type="ARBA" id="ARBA00009685"/>
    </source>
</evidence>
<evidence type="ECO:0000256" key="10">
    <source>
        <dbReference type="HAMAP-Rule" id="MF_00086"/>
    </source>
</evidence>
<dbReference type="EC" id="2.5.1.6" evidence="10"/>
<evidence type="ECO:0000256" key="6">
    <source>
        <dbReference type="ARBA" id="ARBA00022741"/>
    </source>
</evidence>
<dbReference type="RefSeq" id="WP_149472328.1">
    <property type="nucleotide sequence ID" value="NZ_QOKW01000045.1"/>
</dbReference>
<name>A0A9W7KN48_9PROT</name>
<dbReference type="InterPro" id="IPR022630">
    <property type="entry name" value="S-AdoMet_synt_C"/>
</dbReference>